<reference evidence="15 16" key="1">
    <citation type="journal article" date="2021" name="Pathogens">
        <title>Isolation and Characterization of Kingella bonacorsii sp. nov., A Novel Kingella Species Detected in a Stable Periodontitis Subject.</title>
        <authorList>
            <person name="Antezack A."/>
            <person name="Boxberger M."/>
            <person name="Rolland C."/>
            <person name="Monnet-Corti V."/>
            <person name="La Scola B."/>
        </authorList>
    </citation>
    <scope>NUCLEOTIDE SEQUENCE [LARGE SCALE GENOMIC DNA]</scope>
    <source>
        <strain evidence="15 16">Marseille-Q4569</strain>
    </source>
</reference>
<feature type="domain" description="TonB-dependent receptor plug" evidence="14">
    <location>
        <begin position="77"/>
        <end position="182"/>
    </location>
</feature>
<dbReference type="InterPro" id="IPR036942">
    <property type="entry name" value="Beta-barrel_TonB_sf"/>
</dbReference>
<evidence type="ECO:0000256" key="11">
    <source>
        <dbReference type="RuleBase" id="RU003357"/>
    </source>
</evidence>
<organism evidence="15 16">
    <name type="scientific">Kingella bonacorsii</name>
    <dbReference type="NCBI Taxonomy" id="2796361"/>
    <lineage>
        <taxon>Bacteria</taxon>
        <taxon>Pseudomonadati</taxon>
        <taxon>Pseudomonadota</taxon>
        <taxon>Betaproteobacteria</taxon>
        <taxon>Neisseriales</taxon>
        <taxon>Neisseriaceae</taxon>
        <taxon>Kingella</taxon>
    </lineage>
</organism>
<keyword evidence="7 10" id="KW-0472">Membrane</keyword>
<evidence type="ECO:0000256" key="6">
    <source>
        <dbReference type="ARBA" id="ARBA00023077"/>
    </source>
</evidence>
<evidence type="ECO:0000256" key="1">
    <source>
        <dbReference type="ARBA" id="ARBA00004571"/>
    </source>
</evidence>
<dbReference type="InterPro" id="IPR000531">
    <property type="entry name" value="Beta-barrel_TonB"/>
</dbReference>
<keyword evidence="4 10" id="KW-1134">Transmembrane beta strand</keyword>
<feature type="domain" description="TonB-dependent receptor-like beta-barrel" evidence="13">
    <location>
        <begin position="258"/>
        <end position="716"/>
    </location>
</feature>
<dbReference type="RefSeq" id="WP_200520964.1">
    <property type="nucleotide sequence ID" value="NZ_JAEHNZ010000001.1"/>
</dbReference>
<comment type="caution">
    <text evidence="15">The sequence shown here is derived from an EMBL/GenBank/DDBJ whole genome shotgun (WGS) entry which is preliminary data.</text>
</comment>
<accession>A0ABS1BPB9</accession>
<dbReference type="PROSITE" id="PS52016">
    <property type="entry name" value="TONB_DEPENDENT_REC_3"/>
    <property type="match status" value="1"/>
</dbReference>
<dbReference type="Gene3D" id="2.170.130.10">
    <property type="entry name" value="TonB-dependent receptor, plug domain"/>
    <property type="match status" value="1"/>
</dbReference>
<evidence type="ECO:0000313" key="16">
    <source>
        <dbReference type="Proteomes" id="UP000614058"/>
    </source>
</evidence>
<dbReference type="NCBIfam" id="TIGR01783">
    <property type="entry name" value="TonB-siderophor"/>
    <property type="match status" value="1"/>
</dbReference>
<keyword evidence="5 10" id="KW-0812">Transmembrane</keyword>
<gene>
    <name evidence="15" type="ORF">JDW22_00750</name>
</gene>
<comment type="subcellular location">
    <subcellularLocation>
        <location evidence="1 10">Cell outer membrane</location>
        <topology evidence="1 10">Multi-pass membrane protein</topology>
    </subcellularLocation>
</comment>
<evidence type="ECO:0000256" key="10">
    <source>
        <dbReference type="PROSITE-ProRule" id="PRU01360"/>
    </source>
</evidence>
<keyword evidence="3 10" id="KW-0813">Transport</keyword>
<keyword evidence="12" id="KW-0732">Signal</keyword>
<sequence length="751" mass="84504">MTIRKTWLAASVSAALFSLAAQAADENAAAAAAESGVQTQTLQNIIVSGVNRSTRIENKDTYTTSAMKTTTGLALSPKETPQSVSVITKTQLNDRGISSLKDAMKTTTGVNVLRESGRYRFQSRGFYVDQIEEDGIATTVAGSSGNPYRDAQSLYDMAIYDHVEVVRGATGLTQVNGEPGGTVNAVRKKPTAQTQIQGDLLVNRFGKARATLDVSGSLNASKTLRGRSVIVGERSRGFKDDDKGDLGLFYGVLEGHIGENTKVTAGLLHQRYTETPDYFGVPMSVSGGDAGFNTDTYLGYDWTHAKFRKTNAFAELEHYFNDDWVATAKFNYIYSKSNSRLGAIYDASTTYKGLPAGGKLNTQNFQNYQNNGHQATVQLNLNGKYDLFGSKHDVFLGYTYSRENNDTTWRRIRNSRAYDPRTFTGGEQAEPNWANYNDRTFYHNRITSNSLMLGTRVNVLDNLHVIVGTRYTQWKANGVVDYDWWNNRPDSDPDEHSIRRKNRFVPYFGITYDITPSQSVYASYTSIFKPNSAKDINERYLKPVVGNNYEIGWKGEWFNRKLNTSVALFQIDQKNRSVQVYFPTRNKWYNENVGHVRSRGLDLEISGNLTENWKIFAGYTLNNSKYMRGENGRNSVSPYLQGANYSRHTPKHIFRLHTSYDLPWGGRKWTVGGGVSAQSKTSSLGYVKQGGYALWHANVKYTPSENLQFSLIADNLFNKRYFENNKVRYNGINNYLGEPRNISLKVDWKFK</sequence>
<keyword evidence="6 11" id="KW-0798">TonB box</keyword>
<dbReference type="InterPro" id="IPR037066">
    <property type="entry name" value="Plug_dom_sf"/>
</dbReference>
<evidence type="ECO:0000259" key="14">
    <source>
        <dbReference type="Pfam" id="PF07715"/>
    </source>
</evidence>
<keyword evidence="9 10" id="KW-0998">Cell outer membrane</keyword>
<evidence type="ECO:0000256" key="9">
    <source>
        <dbReference type="ARBA" id="ARBA00023237"/>
    </source>
</evidence>
<evidence type="ECO:0000256" key="4">
    <source>
        <dbReference type="ARBA" id="ARBA00022452"/>
    </source>
</evidence>
<evidence type="ECO:0000259" key="13">
    <source>
        <dbReference type="Pfam" id="PF00593"/>
    </source>
</evidence>
<dbReference type="CDD" id="cd01347">
    <property type="entry name" value="ligand_gated_channel"/>
    <property type="match status" value="1"/>
</dbReference>
<dbReference type="PANTHER" id="PTHR32552">
    <property type="entry name" value="FERRICHROME IRON RECEPTOR-RELATED"/>
    <property type="match status" value="1"/>
</dbReference>
<evidence type="ECO:0000256" key="5">
    <source>
        <dbReference type="ARBA" id="ARBA00022692"/>
    </source>
</evidence>
<evidence type="ECO:0000256" key="2">
    <source>
        <dbReference type="ARBA" id="ARBA00009810"/>
    </source>
</evidence>
<keyword evidence="16" id="KW-1185">Reference proteome</keyword>
<proteinExistence type="inferred from homology"/>
<evidence type="ECO:0000256" key="3">
    <source>
        <dbReference type="ARBA" id="ARBA00022448"/>
    </source>
</evidence>
<dbReference type="InterPro" id="IPR012910">
    <property type="entry name" value="Plug_dom"/>
</dbReference>
<dbReference type="Proteomes" id="UP000614058">
    <property type="component" value="Unassembled WGS sequence"/>
</dbReference>
<keyword evidence="8 15" id="KW-0675">Receptor</keyword>
<dbReference type="InterPro" id="IPR039426">
    <property type="entry name" value="TonB-dep_rcpt-like"/>
</dbReference>
<dbReference type="EMBL" id="JAEHNZ010000001">
    <property type="protein sequence ID" value="MBK0395145.1"/>
    <property type="molecule type" value="Genomic_DNA"/>
</dbReference>
<evidence type="ECO:0000256" key="12">
    <source>
        <dbReference type="SAM" id="SignalP"/>
    </source>
</evidence>
<feature type="chain" id="PRO_5046542621" evidence="12">
    <location>
        <begin position="24"/>
        <end position="751"/>
    </location>
</feature>
<evidence type="ECO:0000256" key="7">
    <source>
        <dbReference type="ARBA" id="ARBA00023136"/>
    </source>
</evidence>
<protein>
    <submittedName>
        <fullName evidence="15">TonB-dependent siderophore receptor</fullName>
    </submittedName>
</protein>
<comment type="similarity">
    <text evidence="2 10 11">Belongs to the TonB-dependent receptor family.</text>
</comment>
<dbReference type="PANTHER" id="PTHR32552:SF74">
    <property type="entry name" value="HYDROXAMATE SIDEROPHORE RECEPTOR FHUE"/>
    <property type="match status" value="1"/>
</dbReference>
<dbReference type="InterPro" id="IPR010105">
    <property type="entry name" value="TonB_sidphr_rcpt"/>
</dbReference>
<dbReference type="Gene3D" id="2.40.170.20">
    <property type="entry name" value="TonB-dependent receptor, beta-barrel domain"/>
    <property type="match status" value="1"/>
</dbReference>
<dbReference type="Pfam" id="PF00593">
    <property type="entry name" value="TonB_dep_Rec_b-barrel"/>
    <property type="match status" value="1"/>
</dbReference>
<feature type="signal peptide" evidence="12">
    <location>
        <begin position="1"/>
        <end position="23"/>
    </location>
</feature>
<dbReference type="SUPFAM" id="SSF56935">
    <property type="entry name" value="Porins"/>
    <property type="match status" value="1"/>
</dbReference>
<evidence type="ECO:0000313" key="15">
    <source>
        <dbReference type="EMBL" id="MBK0395145.1"/>
    </source>
</evidence>
<name>A0ABS1BPB9_9NEIS</name>
<evidence type="ECO:0000256" key="8">
    <source>
        <dbReference type="ARBA" id="ARBA00023170"/>
    </source>
</evidence>
<dbReference type="Pfam" id="PF07715">
    <property type="entry name" value="Plug"/>
    <property type="match status" value="1"/>
</dbReference>